<proteinExistence type="inferred from homology"/>
<evidence type="ECO:0000259" key="3">
    <source>
        <dbReference type="Pfam" id="PF02397"/>
    </source>
</evidence>
<protein>
    <submittedName>
        <fullName evidence="4">Glycosyl transferase possibly involved in lipopolysaccharide synthesis</fullName>
    </submittedName>
</protein>
<organism evidence="4 5">
    <name type="scientific">Desulfomonile tiedjei (strain ATCC 49306 / DSM 6799 / DCB-1)</name>
    <dbReference type="NCBI Taxonomy" id="706587"/>
    <lineage>
        <taxon>Bacteria</taxon>
        <taxon>Pseudomonadati</taxon>
        <taxon>Thermodesulfobacteriota</taxon>
        <taxon>Desulfomonilia</taxon>
        <taxon>Desulfomonilales</taxon>
        <taxon>Desulfomonilaceae</taxon>
        <taxon>Desulfomonile</taxon>
    </lineage>
</organism>
<keyword evidence="5" id="KW-1185">Reference proteome</keyword>
<dbReference type="InterPro" id="IPR003362">
    <property type="entry name" value="Bact_transf"/>
</dbReference>
<evidence type="ECO:0000313" key="4">
    <source>
        <dbReference type="EMBL" id="AFM25482.1"/>
    </source>
</evidence>
<feature type="domain" description="Bacterial sugar transferase" evidence="3">
    <location>
        <begin position="6"/>
        <end position="180"/>
    </location>
</feature>
<keyword evidence="2" id="KW-1133">Transmembrane helix</keyword>
<dbReference type="OrthoDB" id="9808602at2"/>
<dbReference type="Proteomes" id="UP000006055">
    <property type="component" value="Chromosome"/>
</dbReference>
<dbReference type="HOGENOM" id="CLU_024920_1_4_7"/>
<feature type="transmembrane region" description="Helical" evidence="2">
    <location>
        <begin position="12"/>
        <end position="36"/>
    </location>
</feature>
<comment type="similarity">
    <text evidence="1">Belongs to the bacterial sugar transferase family.</text>
</comment>
<dbReference type="PANTHER" id="PTHR30576">
    <property type="entry name" value="COLANIC BIOSYNTHESIS UDP-GLUCOSE LIPID CARRIER TRANSFERASE"/>
    <property type="match status" value="1"/>
</dbReference>
<reference evidence="5" key="1">
    <citation type="submission" date="2012-06" db="EMBL/GenBank/DDBJ databases">
        <title>Complete sequence of chromosome of Desulfomonile tiedjei DSM 6799.</title>
        <authorList>
            <person name="Lucas S."/>
            <person name="Copeland A."/>
            <person name="Lapidus A."/>
            <person name="Glavina del Rio T."/>
            <person name="Dalin E."/>
            <person name="Tice H."/>
            <person name="Bruce D."/>
            <person name="Goodwin L."/>
            <person name="Pitluck S."/>
            <person name="Peters L."/>
            <person name="Ovchinnikova G."/>
            <person name="Zeytun A."/>
            <person name="Lu M."/>
            <person name="Kyrpides N."/>
            <person name="Mavromatis K."/>
            <person name="Ivanova N."/>
            <person name="Brettin T."/>
            <person name="Detter J.C."/>
            <person name="Han C."/>
            <person name="Larimer F."/>
            <person name="Land M."/>
            <person name="Hauser L."/>
            <person name="Markowitz V."/>
            <person name="Cheng J.-F."/>
            <person name="Hugenholtz P."/>
            <person name="Woyke T."/>
            <person name="Wu D."/>
            <person name="Spring S."/>
            <person name="Schroeder M."/>
            <person name="Brambilla E."/>
            <person name="Klenk H.-P."/>
            <person name="Eisen J.A."/>
        </authorList>
    </citation>
    <scope>NUCLEOTIDE SEQUENCE [LARGE SCALE GENOMIC DNA]</scope>
    <source>
        <strain evidence="5">ATCC 49306 / DSM 6799 / DCB-1</strain>
    </source>
</reference>
<evidence type="ECO:0000256" key="1">
    <source>
        <dbReference type="ARBA" id="ARBA00006464"/>
    </source>
</evidence>
<accession>I4C7E1</accession>
<dbReference type="RefSeq" id="WP_014810621.1">
    <property type="nucleotide sequence ID" value="NC_018025.1"/>
</dbReference>
<evidence type="ECO:0000313" key="5">
    <source>
        <dbReference type="Proteomes" id="UP000006055"/>
    </source>
</evidence>
<sequence length="218" mass="24934">MRSAVKRLLDIFLSAAGLVVASPIILVTGLVVRFSLGSPVLFRQKRPGLRAKPFTLLKFRTMTDARDRGGRLLPDSQRLTGIGSTIRRFSLDELPQLWNVLKGDLSIVGPRPLLMQYLDRYTPEQMRRHEVKPGITGWAQVNGRNALSWEEKFRLDVWYVDHWSLWLDFRILARTLLMVISGKGLTQEGHATMEEFMGTCCDSHQLSEYHGENREIRG</sequence>
<dbReference type="eggNOG" id="COG2148">
    <property type="taxonomic scope" value="Bacteria"/>
</dbReference>
<dbReference type="EMBL" id="CP003360">
    <property type="protein sequence ID" value="AFM25482.1"/>
    <property type="molecule type" value="Genomic_DNA"/>
</dbReference>
<dbReference type="STRING" id="706587.Desti_2812"/>
<gene>
    <name evidence="4" type="ordered locus">Desti_2812</name>
</gene>
<dbReference type="KEGG" id="dti:Desti_2812"/>
<dbReference type="PATRIC" id="fig|706587.4.peg.3204"/>
<name>I4C7E1_DESTA</name>
<evidence type="ECO:0000256" key="2">
    <source>
        <dbReference type="SAM" id="Phobius"/>
    </source>
</evidence>
<dbReference type="AlphaFoldDB" id="I4C7E1"/>
<dbReference type="Pfam" id="PF02397">
    <property type="entry name" value="Bac_transf"/>
    <property type="match status" value="1"/>
</dbReference>
<keyword evidence="2" id="KW-0812">Transmembrane</keyword>
<dbReference type="GO" id="GO:0016780">
    <property type="term" value="F:phosphotransferase activity, for other substituted phosphate groups"/>
    <property type="evidence" value="ECO:0007669"/>
    <property type="project" value="TreeGrafter"/>
</dbReference>
<keyword evidence="4" id="KW-0808">Transferase</keyword>
<keyword evidence="2" id="KW-0472">Membrane</keyword>
<dbReference type="PANTHER" id="PTHR30576:SF8">
    <property type="entry name" value="UNDECAPRENYL-PHOSPHATE GALACTOSE PHOSPHOTRANSFERASE"/>
    <property type="match status" value="1"/>
</dbReference>